<dbReference type="InterPro" id="IPR015500">
    <property type="entry name" value="Peptidase_S8_subtilisin-rel"/>
</dbReference>
<evidence type="ECO:0000313" key="10">
    <source>
        <dbReference type="EMBL" id="GGK07477.1"/>
    </source>
</evidence>
<dbReference type="Proteomes" id="UP000649739">
    <property type="component" value="Unassembled WGS sequence"/>
</dbReference>
<feature type="domain" description="Peptidase S8/S53" evidence="9">
    <location>
        <begin position="161"/>
        <end position="383"/>
    </location>
</feature>
<keyword evidence="2 5" id="KW-0645">Protease</keyword>
<dbReference type="SUPFAM" id="SSF52743">
    <property type="entry name" value="Subtilisin-like"/>
    <property type="match status" value="1"/>
</dbReference>
<evidence type="ECO:0000256" key="1">
    <source>
        <dbReference type="ARBA" id="ARBA00011073"/>
    </source>
</evidence>
<dbReference type="InterPro" id="IPR000209">
    <property type="entry name" value="Peptidase_S8/S53_dom"/>
</dbReference>
<feature type="active site" description="Charge relay system" evidence="5">
    <location>
        <position position="196"/>
    </location>
</feature>
<evidence type="ECO:0000256" key="8">
    <source>
        <dbReference type="SAM" id="SignalP"/>
    </source>
</evidence>
<evidence type="ECO:0000256" key="2">
    <source>
        <dbReference type="ARBA" id="ARBA00022670"/>
    </source>
</evidence>
<evidence type="ECO:0000256" key="5">
    <source>
        <dbReference type="PROSITE-ProRule" id="PRU01240"/>
    </source>
</evidence>
<dbReference type="PROSITE" id="PS00138">
    <property type="entry name" value="SUBTILASE_SER"/>
    <property type="match status" value="1"/>
</dbReference>
<dbReference type="InterPro" id="IPR006311">
    <property type="entry name" value="TAT_signal"/>
</dbReference>
<dbReference type="InterPro" id="IPR050131">
    <property type="entry name" value="Peptidase_S8_subtilisin-like"/>
</dbReference>
<gene>
    <name evidence="10" type="ORF">GCM10010123_41780</name>
</gene>
<feature type="chain" id="PRO_5035211609" description="Peptidase S8/S53 domain-containing protein" evidence="8">
    <location>
        <begin position="33"/>
        <end position="402"/>
    </location>
</feature>
<dbReference type="PANTHER" id="PTHR43806">
    <property type="entry name" value="PEPTIDASE S8"/>
    <property type="match status" value="1"/>
</dbReference>
<dbReference type="PRINTS" id="PR00723">
    <property type="entry name" value="SUBTILISIN"/>
</dbReference>
<dbReference type="CDD" id="cd04077">
    <property type="entry name" value="Peptidases_S8_PCSK9_ProteinaseK_like"/>
    <property type="match status" value="1"/>
</dbReference>
<evidence type="ECO:0000256" key="7">
    <source>
        <dbReference type="SAM" id="MobiDB-lite"/>
    </source>
</evidence>
<evidence type="ECO:0000256" key="4">
    <source>
        <dbReference type="ARBA" id="ARBA00022825"/>
    </source>
</evidence>
<reference evidence="10" key="2">
    <citation type="submission" date="2020-09" db="EMBL/GenBank/DDBJ databases">
        <authorList>
            <person name="Sun Q."/>
            <person name="Ohkuma M."/>
        </authorList>
    </citation>
    <scope>NUCLEOTIDE SEQUENCE</scope>
    <source>
        <strain evidence="10">JCM 3090</strain>
    </source>
</reference>
<organism evidence="10 11">
    <name type="scientific">Pilimelia anulata</name>
    <dbReference type="NCBI Taxonomy" id="53371"/>
    <lineage>
        <taxon>Bacteria</taxon>
        <taxon>Bacillati</taxon>
        <taxon>Actinomycetota</taxon>
        <taxon>Actinomycetes</taxon>
        <taxon>Micromonosporales</taxon>
        <taxon>Micromonosporaceae</taxon>
        <taxon>Pilimelia</taxon>
    </lineage>
</organism>
<dbReference type="GO" id="GO:0004252">
    <property type="term" value="F:serine-type endopeptidase activity"/>
    <property type="evidence" value="ECO:0007669"/>
    <property type="project" value="UniProtKB-UniRule"/>
</dbReference>
<evidence type="ECO:0000259" key="9">
    <source>
        <dbReference type="Pfam" id="PF00082"/>
    </source>
</evidence>
<dbReference type="SUPFAM" id="SSF54897">
    <property type="entry name" value="Protease propeptides/inhibitors"/>
    <property type="match status" value="1"/>
</dbReference>
<dbReference type="PROSITE" id="PS51892">
    <property type="entry name" value="SUBTILASE"/>
    <property type="match status" value="1"/>
</dbReference>
<dbReference type="GO" id="GO:0006508">
    <property type="term" value="P:proteolysis"/>
    <property type="evidence" value="ECO:0007669"/>
    <property type="project" value="UniProtKB-KW"/>
</dbReference>
<feature type="active site" description="Charge relay system" evidence="5">
    <location>
        <position position="349"/>
    </location>
</feature>
<feature type="active site" description="Charge relay system" evidence="5">
    <location>
        <position position="163"/>
    </location>
</feature>
<dbReference type="EMBL" id="BMQB01000011">
    <property type="protein sequence ID" value="GGK07477.1"/>
    <property type="molecule type" value="Genomic_DNA"/>
</dbReference>
<keyword evidence="8" id="KW-0732">Signal</keyword>
<dbReference type="PANTHER" id="PTHR43806:SF11">
    <property type="entry name" value="CEREVISIN-RELATED"/>
    <property type="match status" value="1"/>
</dbReference>
<dbReference type="InterPro" id="IPR034193">
    <property type="entry name" value="PCSK9_ProteinaseK-like"/>
</dbReference>
<comment type="similarity">
    <text evidence="1 5 6">Belongs to the peptidase S8 family.</text>
</comment>
<evidence type="ECO:0000313" key="11">
    <source>
        <dbReference type="Proteomes" id="UP000649739"/>
    </source>
</evidence>
<dbReference type="Gene3D" id="3.30.70.80">
    <property type="entry name" value="Peptidase S8 propeptide/proteinase inhibitor I9"/>
    <property type="match status" value="1"/>
</dbReference>
<protein>
    <recommendedName>
        <fullName evidence="9">Peptidase S8/S53 domain-containing protein</fullName>
    </recommendedName>
</protein>
<evidence type="ECO:0000256" key="6">
    <source>
        <dbReference type="RuleBase" id="RU003355"/>
    </source>
</evidence>
<dbReference type="InterPro" id="IPR023828">
    <property type="entry name" value="Peptidase_S8_Ser-AS"/>
</dbReference>
<sequence length="402" mass="39974">MGHRTGSTRRRVGFVMAAAVAAAVVGGGAAHAQEAVGPVLAADSPAAIAGSYIVKFRDGAVARGGAAATAGRIADAYGGRVVRTYDAVSGFQFAGTAGAAARLAAHAAVAYVEQDQRVSLDDRPGRPAAPWGLDRSDQRKLPLDDRYTPTGKGGAGVNAYIIDTGIKQTHTDFGGRAVPGFDGVTSGGGAVDCHGHGTHVAGTTAGTAYGMAPGAKVHAVRVLGCQGTGDMSVVVAGVDWVTKNAVKPAVANMSLGGPVSQASDDAVRRGIASGVVFVLAAGNDRKDACRASPARTKEAITVAASQRTDAAASFTNWGSCVDIWGPGVDIVSAWGKGDDNATKSSSGTSMAAPHVAGAAALYLEANPAATPAAVAEALAAAATPDVITGAKDTVNKLLYVGS</sequence>
<dbReference type="Pfam" id="PF00082">
    <property type="entry name" value="Peptidase_S8"/>
    <property type="match status" value="1"/>
</dbReference>
<evidence type="ECO:0000256" key="3">
    <source>
        <dbReference type="ARBA" id="ARBA00022801"/>
    </source>
</evidence>
<dbReference type="PROSITE" id="PS51318">
    <property type="entry name" value="TAT"/>
    <property type="match status" value="1"/>
</dbReference>
<proteinExistence type="inferred from homology"/>
<feature type="region of interest" description="Disordered" evidence="7">
    <location>
        <begin position="120"/>
        <end position="148"/>
    </location>
</feature>
<keyword evidence="3 5" id="KW-0378">Hydrolase</keyword>
<dbReference type="GO" id="GO:0005615">
    <property type="term" value="C:extracellular space"/>
    <property type="evidence" value="ECO:0007669"/>
    <property type="project" value="TreeGrafter"/>
</dbReference>
<dbReference type="InterPro" id="IPR037045">
    <property type="entry name" value="S8pro/Inhibitor_I9_sf"/>
</dbReference>
<reference evidence="10" key="1">
    <citation type="journal article" date="2014" name="Int. J. Syst. Evol. Microbiol.">
        <title>Complete genome sequence of Corynebacterium casei LMG S-19264T (=DSM 44701T), isolated from a smear-ripened cheese.</title>
        <authorList>
            <consortium name="US DOE Joint Genome Institute (JGI-PGF)"/>
            <person name="Walter F."/>
            <person name="Albersmeier A."/>
            <person name="Kalinowski J."/>
            <person name="Ruckert C."/>
        </authorList>
    </citation>
    <scope>NUCLEOTIDE SEQUENCE</scope>
    <source>
        <strain evidence="10">JCM 3090</strain>
    </source>
</reference>
<dbReference type="PROSITE" id="PS00136">
    <property type="entry name" value="SUBTILASE_ASP"/>
    <property type="match status" value="1"/>
</dbReference>
<comment type="caution">
    <text evidence="10">The sequence shown here is derived from an EMBL/GenBank/DDBJ whole genome shotgun (WGS) entry which is preliminary data.</text>
</comment>
<feature type="signal peptide" evidence="8">
    <location>
        <begin position="1"/>
        <end position="32"/>
    </location>
</feature>
<accession>A0A8J3BGF9</accession>
<name>A0A8J3BGF9_9ACTN</name>
<keyword evidence="4 5" id="KW-0720">Serine protease</keyword>
<dbReference type="Gene3D" id="3.40.50.200">
    <property type="entry name" value="Peptidase S8/S53 domain"/>
    <property type="match status" value="1"/>
</dbReference>
<dbReference type="InterPro" id="IPR036852">
    <property type="entry name" value="Peptidase_S8/S53_dom_sf"/>
</dbReference>
<dbReference type="InterPro" id="IPR023827">
    <property type="entry name" value="Peptidase_S8_Asp-AS"/>
</dbReference>
<dbReference type="AlphaFoldDB" id="A0A8J3BGF9"/>
<feature type="compositionally biased region" description="Basic and acidic residues" evidence="7">
    <location>
        <begin position="134"/>
        <end position="147"/>
    </location>
</feature>
<keyword evidence="11" id="KW-1185">Reference proteome</keyword>
<dbReference type="FunFam" id="3.40.50.200:FF:000014">
    <property type="entry name" value="Proteinase K"/>
    <property type="match status" value="1"/>
</dbReference>